<dbReference type="InterPro" id="IPR000257">
    <property type="entry name" value="Uroporphyrinogen_deCOase"/>
</dbReference>
<proteinExistence type="predicted"/>
<evidence type="ECO:0000256" key="1">
    <source>
        <dbReference type="SAM" id="MobiDB-lite"/>
    </source>
</evidence>
<protein>
    <recommendedName>
        <fullName evidence="2">Uroporphyrinogen decarboxylase (URO-D) domain-containing protein</fullName>
    </recommendedName>
</protein>
<dbReference type="SUPFAM" id="SSF51726">
    <property type="entry name" value="UROD/MetE-like"/>
    <property type="match status" value="1"/>
</dbReference>
<reference evidence="3" key="1">
    <citation type="journal article" date="2011" name="Environ. Microbiol.">
        <title>Genomic insights into the metabolic potential of the polycyclic aromatic hydrocarbon degrading sulfate-reducing Deltaproteobacterium N47.</title>
        <authorList>
            <person name="Bergmann F."/>
            <person name="Selesi D."/>
            <person name="Weinmaier T."/>
            <person name="Tischler P."/>
            <person name="Rattei T."/>
            <person name="Meckenstock R.U."/>
        </authorList>
    </citation>
    <scope>NUCLEOTIDE SEQUENCE</scope>
</reference>
<dbReference type="InterPro" id="IPR038071">
    <property type="entry name" value="UROD/MetE-like_sf"/>
</dbReference>
<dbReference type="Pfam" id="PF01208">
    <property type="entry name" value="URO-D"/>
    <property type="match status" value="1"/>
</dbReference>
<dbReference type="EMBL" id="FR695864">
    <property type="protein sequence ID" value="CBX26942.1"/>
    <property type="molecule type" value="Genomic_DNA"/>
</dbReference>
<evidence type="ECO:0000259" key="2">
    <source>
        <dbReference type="Pfam" id="PF01208"/>
    </source>
</evidence>
<dbReference type="InterPro" id="IPR052024">
    <property type="entry name" value="Methanogen_methyltrans"/>
</dbReference>
<accession>E1Y8P8</accession>
<organism evidence="3">
    <name type="scientific">uncultured Desulfobacterium sp</name>
    <dbReference type="NCBI Taxonomy" id="201089"/>
    <lineage>
        <taxon>Bacteria</taxon>
        <taxon>Pseudomonadati</taxon>
        <taxon>Thermodesulfobacteriota</taxon>
        <taxon>Desulfobacteria</taxon>
        <taxon>Desulfobacterales</taxon>
        <taxon>Desulfobacteriaceae</taxon>
        <taxon>Desulfobacterium</taxon>
        <taxon>environmental samples</taxon>
    </lineage>
</organism>
<sequence length="302" mass="33979">MDYHAPYSSRQRMQKTIRHEPGGSIPKGELCIADTVISRELNCNQVGFEEKFEFVNFIGLDVYTISPVFSCEKDMLPNPEKVKWTDIEKWTNTSLFIFALIDGALETGMRIRGWTEFLTLTKKSPSDLVSFIEMVEKSNISTIREVAQKGADGIILADDVAFTNGLIINPDILRKYFLPSLARQVEEINNLGIHAFYHSDGNYREIIPDLIDINFHGIQCIEKLSGMDMADLQAKYGDKICLWGHIDTEDTIKAQKPSYLKAFSDSVRILSSQKGLILGTNCGIYEGTDIAGLKAIYESCKI</sequence>
<feature type="domain" description="Uroporphyrinogen decarboxylase (URO-D)" evidence="2">
    <location>
        <begin position="111"/>
        <end position="301"/>
    </location>
</feature>
<dbReference type="Gene3D" id="3.20.20.210">
    <property type="match status" value="1"/>
</dbReference>
<dbReference type="AlphaFoldDB" id="E1Y8P8"/>
<feature type="region of interest" description="Disordered" evidence="1">
    <location>
        <begin position="1"/>
        <end position="21"/>
    </location>
</feature>
<dbReference type="GO" id="GO:0004853">
    <property type="term" value="F:uroporphyrinogen decarboxylase activity"/>
    <property type="evidence" value="ECO:0007669"/>
    <property type="project" value="InterPro"/>
</dbReference>
<dbReference type="PANTHER" id="PTHR47099:SF1">
    <property type="entry name" value="METHYLCOBAMIDE:COM METHYLTRANSFERASE MTBA"/>
    <property type="match status" value="1"/>
</dbReference>
<name>E1Y8P8_9BACT</name>
<evidence type="ECO:0000313" key="3">
    <source>
        <dbReference type="EMBL" id="CBX26942.1"/>
    </source>
</evidence>
<dbReference type="PANTHER" id="PTHR47099">
    <property type="entry name" value="METHYLCOBAMIDE:COM METHYLTRANSFERASE MTBA"/>
    <property type="match status" value="1"/>
</dbReference>
<gene>
    <name evidence="3" type="ORF">N47_A09710</name>
</gene>
<dbReference type="GO" id="GO:0006779">
    <property type="term" value="P:porphyrin-containing compound biosynthetic process"/>
    <property type="evidence" value="ECO:0007669"/>
    <property type="project" value="InterPro"/>
</dbReference>